<organism evidence="2 3">
    <name type="scientific">Acholeplasma laidlawii</name>
    <dbReference type="NCBI Taxonomy" id="2148"/>
    <lineage>
        <taxon>Bacteria</taxon>
        <taxon>Bacillati</taxon>
        <taxon>Mycoplasmatota</taxon>
        <taxon>Mollicutes</taxon>
        <taxon>Acholeplasmatales</taxon>
        <taxon>Acholeplasmataceae</taxon>
        <taxon>Acholeplasma</taxon>
    </lineage>
</organism>
<proteinExistence type="predicted"/>
<keyword evidence="1" id="KW-0812">Transmembrane</keyword>
<dbReference type="Proteomes" id="UP000315938">
    <property type="component" value="Unassembled WGS sequence"/>
</dbReference>
<accession>A0A553IGH5</accession>
<keyword evidence="1" id="KW-0472">Membrane</keyword>
<feature type="transmembrane region" description="Helical" evidence="1">
    <location>
        <begin position="34"/>
        <end position="56"/>
    </location>
</feature>
<evidence type="ECO:0000256" key="1">
    <source>
        <dbReference type="SAM" id="Phobius"/>
    </source>
</evidence>
<protein>
    <submittedName>
        <fullName evidence="2">Uncharacterized protein</fullName>
    </submittedName>
</protein>
<dbReference type="RefSeq" id="WP_012243263.1">
    <property type="nucleotide sequence ID" value="NZ_JACAOE010000002.1"/>
</dbReference>
<reference evidence="2 3" key="1">
    <citation type="submission" date="2019-07" db="EMBL/GenBank/DDBJ databases">
        <title>Genome sequence of Acholeplasma laidlawii strain with increased resistance to erythromycin.</title>
        <authorList>
            <person name="Medvedeva E.S."/>
            <person name="Baranova N.B."/>
            <person name="Siniagina M.N."/>
            <person name="Mouzykantov A."/>
            <person name="Chernova O.A."/>
            <person name="Chernov V.M."/>
        </authorList>
    </citation>
    <scope>NUCLEOTIDE SEQUENCE [LARGE SCALE GENOMIC DNA]</scope>
    <source>
        <strain evidence="2 3">PG8REry</strain>
    </source>
</reference>
<keyword evidence="1" id="KW-1133">Transmembrane helix</keyword>
<dbReference type="EMBL" id="VKID01000002">
    <property type="protein sequence ID" value="TRX99299.1"/>
    <property type="molecule type" value="Genomic_DNA"/>
</dbReference>
<gene>
    <name evidence="2" type="ORF">FNV44_06250</name>
</gene>
<sequence>MARINKKDVKKPVKQEKVEKSLSGIKEESEKGELFFKIVLIIMAVAMVSVVLYFVIDAIISSGKNKDPFRYEGSNYVLVDDITKISNRENFENLTHKGLKYTLDRYANVYILFYSEKDTNSWQPGALDVADDIMALDTVKKVKFDDFEFTVINDEYVLFFVNVDNPANESWQAVVDVSAGQASRATIPVLLHVFNGEDLNWYGPFDQVGQNKRAEDKLTDVLNELN</sequence>
<comment type="caution">
    <text evidence="2">The sequence shown here is derived from an EMBL/GenBank/DDBJ whole genome shotgun (WGS) entry which is preliminary data.</text>
</comment>
<dbReference type="GeneID" id="41339471"/>
<evidence type="ECO:0000313" key="3">
    <source>
        <dbReference type="Proteomes" id="UP000315938"/>
    </source>
</evidence>
<evidence type="ECO:0000313" key="2">
    <source>
        <dbReference type="EMBL" id="TRX99299.1"/>
    </source>
</evidence>
<name>A0A553IGH5_ACHLA</name>
<dbReference type="AlphaFoldDB" id="A0A553IGH5"/>